<dbReference type="EMBL" id="JAPDHZ010000003">
    <property type="protein sequence ID" value="MDG0792152.1"/>
    <property type="molecule type" value="Genomic_DNA"/>
</dbReference>
<dbReference type="AlphaFoldDB" id="A0A9X4KKP0"/>
<evidence type="ECO:0000313" key="1">
    <source>
        <dbReference type="EMBL" id="MDG0792152.1"/>
    </source>
</evidence>
<accession>A0A9X4KKP0</accession>
<evidence type="ECO:0000313" key="2">
    <source>
        <dbReference type="Proteomes" id="UP001153387"/>
    </source>
</evidence>
<reference evidence="1 2" key="1">
    <citation type="submission" date="2022-10" db="EMBL/GenBank/DDBJ databases">
        <title>Comparative genomic analysis of Cohnella hashimotonis sp. nov., isolated from the International Space Station.</title>
        <authorList>
            <person name="Simpson A."/>
            <person name="Venkateswaran K."/>
        </authorList>
    </citation>
    <scope>NUCLEOTIDE SEQUENCE [LARGE SCALE GENOMIC DNA]</scope>
    <source>
        <strain evidence="1 2">DSM 18997</strain>
    </source>
</reference>
<organism evidence="1 2">
    <name type="scientific">Cohnella ginsengisoli</name>
    <dbReference type="NCBI Taxonomy" id="425004"/>
    <lineage>
        <taxon>Bacteria</taxon>
        <taxon>Bacillati</taxon>
        <taxon>Bacillota</taxon>
        <taxon>Bacilli</taxon>
        <taxon>Bacillales</taxon>
        <taxon>Paenibacillaceae</taxon>
        <taxon>Cohnella</taxon>
    </lineage>
</organism>
<comment type="caution">
    <text evidence="1">The sequence shown here is derived from an EMBL/GenBank/DDBJ whole genome shotgun (WGS) entry which is preliminary data.</text>
</comment>
<gene>
    <name evidence="1" type="ORF">OMP38_15725</name>
</gene>
<proteinExistence type="predicted"/>
<dbReference type="RefSeq" id="WP_277565973.1">
    <property type="nucleotide sequence ID" value="NZ_JAPDHZ010000003.1"/>
</dbReference>
<protein>
    <submittedName>
        <fullName evidence="1">Uncharacterized protein</fullName>
    </submittedName>
</protein>
<keyword evidence="2" id="KW-1185">Reference proteome</keyword>
<dbReference type="Proteomes" id="UP001153387">
    <property type="component" value="Unassembled WGS sequence"/>
</dbReference>
<name>A0A9X4KKP0_9BACL</name>
<sequence length="190" mass="21895">MAEEGERQDRSWPGRAAKWKCIRYEAYKRLSLKQEQAAIGKELLLGGEYALYEELAALAGENAQTFYRDILAELRETDGWRSRDVYLRLILDKNDLPELMDYVRATPSEIEAHAERLARDYLEEVVEIYEKQIDRQAKNATDRKVYKAVCGAIKRFKKIAGASRQAEVVSRLKAAYGRRPAFMDELGKLS</sequence>